<protein>
    <recommendedName>
        <fullName evidence="3">Nucleoside-diphosphate-sugar epimerase</fullName>
    </recommendedName>
</protein>
<evidence type="ECO:0000313" key="2">
    <source>
        <dbReference type="Proteomes" id="UP000635477"/>
    </source>
</evidence>
<dbReference type="EMBL" id="JABEYC010000606">
    <property type="protein sequence ID" value="KAF4975766.1"/>
    <property type="molecule type" value="Genomic_DNA"/>
</dbReference>
<organism evidence="1 2">
    <name type="scientific">Fusarium zealandicum</name>
    <dbReference type="NCBI Taxonomy" id="1053134"/>
    <lineage>
        <taxon>Eukaryota</taxon>
        <taxon>Fungi</taxon>
        <taxon>Dikarya</taxon>
        <taxon>Ascomycota</taxon>
        <taxon>Pezizomycotina</taxon>
        <taxon>Sordariomycetes</taxon>
        <taxon>Hypocreomycetidae</taxon>
        <taxon>Hypocreales</taxon>
        <taxon>Nectriaceae</taxon>
        <taxon>Fusarium</taxon>
        <taxon>Fusarium staphyleae species complex</taxon>
    </lineage>
</organism>
<dbReference type="PANTHER" id="PTHR14097:SF9">
    <property type="entry name" value="EPIMERASE, PUTATIVE (AFU_ORTHOLOGUE AFUA_8G07320)-RELATED"/>
    <property type="match status" value="1"/>
</dbReference>
<dbReference type="OrthoDB" id="4161186at2759"/>
<reference evidence="1" key="1">
    <citation type="journal article" date="2020" name="BMC Genomics">
        <title>Correction to: Identification and distribution of gene clusters required for synthesis of sphingolipid metabolism inhibitors in diverse species of the filamentous fungus Fusarium.</title>
        <authorList>
            <person name="Kim H.S."/>
            <person name="Lohmar J.M."/>
            <person name="Busman M."/>
            <person name="Brown D.W."/>
            <person name="Naumann T.A."/>
            <person name="Divon H.H."/>
            <person name="Lysoe E."/>
            <person name="Uhlig S."/>
            <person name="Proctor R.H."/>
        </authorList>
    </citation>
    <scope>NUCLEOTIDE SEQUENCE</scope>
    <source>
        <strain evidence="1">NRRL 22465</strain>
    </source>
</reference>
<dbReference type="Gene3D" id="3.40.50.720">
    <property type="entry name" value="NAD(P)-binding Rossmann-like Domain"/>
    <property type="match status" value="1"/>
</dbReference>
<dbReference type="SUPFAM" id="SSF51735">
    <property type="entry name" value="NAD(P)-binding Rossmann-fold domains"/>
    <property type="match status" value="1"/>
</dbReference>
<keyword evidence="2" id="KW-1185">Reference proteome</keyword>
<comment type="caution">
    <text evidence="1">The sequence shown here is derived from an EMBL/GenBank/DDBJ whole genome shotgun (WGS) entry which is preliminary data.</text>
</comment>
<gene>
    <name evidence="1" type="ORF">FZEAL_7482</name>
</gene>
<evidence type="ECO:0008006" key="3">
    <source>
        <dbReference type="Google" id="ProtNLM"/>
    </source>
</evidence>
<reference evidence="1" key="2">
    <citation type="submission" date="2020-05" db="EMBL/GenBank/DDBJ databases">
        <authorList>
            <person name="Kim H.-S."/>
            <person name="Proctor R.H."/>
            <person name="Brown D.W."/>
        </authorList>
    </citation>
    <scope>NUCLEOTIDE SEQUENCE</scope>
    <source>
        <strain evidence="1">NRRL 22465</strain>
    </source>
</reference>
<sequence length="233" mass="25780">MKVLIVGASGMVGGEVLTHCLAHSSISSVVAFVRRDLPSGVSDHPKLECVLVKDFSNWPQHALQAHADAAAMLWNMGTYDMNGNRAVDLEYPLAFMEEMARVLQTEPRKFPFKYVHLSGTFVRQDQEKKLWFLEQSRKLKGVLESRALAFAESHANIWKTSIVKPGLIVSKNVVFPTIVAGVLGENLSIRVEELGAFMTYLAVDGEGEDSTIENTGLTRKGKELLDMETSLSK</sequence>
<dbReference type="InterPro" id="IPR036291">
    <property type="entry name" value="NAD(P)-bd_dom_sf"/>
</dbReference>
<name>A0A8H4UGJ1_9HYPO</name>
<evidence type="ECO:0000313" key="1">
    <source>
        <dbReference type="EMBL" id="KAF4975766.1"/>
    </source>
</evidence>
<dbReference type="AlphaFoldDB" id="A0A8H4UGJ1"/>
<dbReference type="PANTHER" id="PTHR14097">
    <property type="entry name" value="OXIDOREDUCTASE HTATIP2"/>
    <property type="match status" value="1"/>
</dbReference>
<proteinExistence type="predicted"/>
<accession>A0A8H4UGJ1</accession>
<dbReference type="Proteomes" id="UP000635477">
    <property type="component" value="Unassembled WGS sequence"/>
</dbReference>